<organism evidence="3 4">
    <name type="scientific">Dendrobium chrysotoxum</name>
    <name type="common">Orchid</name>
    <dbReference type="NCBI Taxonomy" id="161865"/>
    <lineage>
        <taxon>Eukaryota</taxon>
        <taxon>Viridiplantae</taxon>
        <taxon>Streptophyta</taxon>
        <taxon>Embryophyta</taxon>
        <taxon>Tracheophyta</taxon>
        <taxon>Spermatophyta</taxon>
        <taxon>Magnoliopsida</taxon>
        <taxon>Liliopsida</taxon>
        <taxon>Asparagales</taxon>
        <taxon>Orchidaceae</taxon>
        <taxon>Epidendroideae</taxon>
        <taxon>Malaxideae</taxon>
        <taxon>Dendrobiinae</taxon>
        <taxon>Dendrobium</taxon>
    </lineage>
</organism>
<proteinExistence type="predicted"/>
<dbReference type="GO" id="GO:0005737">
    <property type="term" value="C:cytoplasm"/>
    <property type="evidence" value="ECO:0007669"/>
    <property type="project" value="UniProtKB-ARBA"/>
</dbReference>
<keyword evidence="1" id="KW-0732">Signal</keyword>
<name>A0AAV7GSS1_DENCH</name>
<dbReference type="Pfam" id="PF13883">
    <property type="entry name" value="CREG_beta-barrel"/>
    <property type="match status" value="2"/>
</dbReference>
<dbReference type="InterPro" id="IPR055343">
    <property type="entry name" value="CREG_beta-barrel"/>
</dbReference>
<feature type="domain" description="CREG-like beta-barrel" evidence="2">
    <location>
        <begin position="46"/>
        <end position="148"/>
    </location>
</feature>
<dbReference type="AlphaFoldDB" id="A0AAV7GSS1"/>
<dbReference type="SUPFAM" id="SSF50475">
    <property type="entry name" value="FMN-binding split barrel"/>
    <property type="match status" value="2"/>
</dbReference>
<dbReference type="PANTHER" id="PTHR13343:SF17">
    <property type="entry name" value="CELLULAR REPRESSOR OF E1A-STIMULATED GENES, ISOFORM A"/>
    <property type="match status" value="1"/>
</dbReference>
<gene>
    <name evidence="3" type="ORF">IEQ34_012016</name>
</gene>
<evidence type="ECO:0000313" key="4">
    <source>
        <dbReference type="Proteomes" id="UP000775213"/>
    </source>
</evidence>
<dbReference type="Proteomes" id="UP000775213">
    <property type="component" value="Unassembled WGS sequence"/>
</dbReference>
<dbReference type="Gene3D" id="2.30.110.10">
    <property type="entry name" value="Electron Transport, Fmn-binding Protein, Chain A"/>
    <property type="match status" value="1"/>
</dbReference>
<feature type="signal peptide" evidence="1">
    <location>
        <begin position="1"/>
        <end position="37"/>
    </location>
</feature>
<comment type="caution">
    <text evidence="3">The sequence shown here is derived from an EMBL/GenBank/DDBJ whole genome shotgun (WGS) entry which is preliminary data.</text>
</comment>
<evidence type="ECO:0000313" key="3">
    <source>
        <dbReference type="EMBL" id="KAH0459202.1"/>
    </source>
</evidence>
<dbReference type="InterPro" id="IPR012349">
    <property type="entry name" value="Split_barrel_FMN-bd"/>
</dbReference>
<evidence type="ECO:0000256" key="1">
    <source>
        <dbReference type="SAM" id="SignalP"/>
    </source>
</evidence>
<reference evidence="3 4" key="1">
    <citation type="journal article" date="2021" name="Hortic Res">
        <title>Chromosome-scale assembly of the Dendrobium chrysotoxum genome enhances the understanding of orchid evolution.</title>
        <authorList>
            <person name="Zhang Y."/>
            <person name="Zhang G.Q."/>
            <person name="Zhang D."/>
            <person name="Liu X.D."/>
            <person name="Xu X.Y."/>
            <person name="Sun W.H."/>
            <person name="Yu X."/>
            <person name="Zhu X."/>
            <person name="Wang Z.W."/>
            <person name="Zhao X."/>
            <person name="Zhong W.Y."/>
            <person name="Chen H."/>
            <person name="Yin W.L."/>
            <person name="Huang T."/>
            <person name="Niu S.C."/>
            <person name="Liu Z.J."/>
        </authorList>
    </citation>
    <scope>NUCLEOTIDE SEQUENCE [LARGE SCALE GENOMIC DNA]</scope>
    <source>
        <strain evidence="3">Lindl</strain>
    </source>
</reference>
<feature type="chain" id="PRO_5043563505" description="CREG-like beta-barrel domain-containing protein" evidence="1">
    <location>
        <begin position="38"/>
        <end position="271"/>
    </location>
</feature>
<evidence type="ECO:0000259" key="2">
    <source>
        <dbReference type="Pfam" id="PF13883"/>
    </source>
</evidence>
<accession>A0AAV7GSS1</accession>
<protein>
    <recommendedName>
        <fullName evidence="2">CREG-like beta-barrel domain-containing protein</fullName>
    </recommendedName>
</protein>
<dbReference type="EMBL" id="JAGFBR010000011">
    <property type="protein sequence ID" value="KAH0459202.1"/>
    <property type="molecule type" value="Genomic_DNA"/>
</dbReference>
<feature type="domain" description="CREG-like beta-barrel" evidence="2">
    <location>
        <begin position="196"/>
        <end position="256"/>
    </location>
</feature>
<dbReference type="PANTHER" id="PTHR13343">
    <property type="entry name" value="CREG1 PROTEIN"/>
    <property type="match status" value="1"/>
</dbReference>
<sequence length="271" mass="29352">MKQSAMGYSSSSLSFFGFCAFFFFSLVLLRSPPAASARVIRLPSKPDPKDAVGTARWLAGQNFWGVLSTISSDQEGAPFGNVVSFSDGLPGNGSGIPYFYLTELDPTARDALKDARSSLTLSEYPLGTCGNRDPENPSCAKLTLTGKTAVTVTMQFFGGSAAAEMTPSLAVPHGTTTGLAGNNANMLYIFKQNGLKLVDNSSAETEYAKNALFAKHPEMQDWPTGHNFKIFRLDIENIFLIDWFGGPKPISPAQYLENGKNEKYFPLDLLT</sequence>
<keyword evidence="4" id="KW-1185">Reference proteome</keyword>